<dbReference type="EMBL" id="CAESAN010000107">
    <property type="protein sequence ID" value="CAB4345999.1"/>
    <property type="molecule type" value="Genomic_DNA"/>
</dbReference>
<proteinExistence type="predicted"/>
<dbReference type="AlphaFoldDB" id="A0A6J5ZXS1"/>
<sequence length="169" mass="18150">MDDSGIGRDDAELLKRLLPPAQELVALAVALELALRVDRERVGFAEGINLNRVVDHKLGRDQRLNCGRVAAKLDHGVAHRGKVDDRGDSGEILHQHSGGTEGDLHARLGRGVPAGEGLYVGGANVAFALVAQQVFQQDLQREGQVRGVEHVGERVDTEDLKFAAPGVKC</sequence>
<protein>
    <submittedName>
        <fullName evidence="1">Unannotated protein</fullName>
    </submittedName>
</protein>
<organism evidence="1">
    <name type="scientific">freshwater metagenome</name>
    <dbReference type="NCBI Taxonomy" id="449393"/>
    <lineage>
        <taxon>unclassified sequences</taxon>
        <taxon>metagenomes</taxon>
        <taxon>ecological metagenomes</taxon>
    </lineage>
</organism>
<name>A0A6J5ZXS1_9ZZZZ</name>
<accession>A0A6J5ZXS1</accession>
<gene>
    <name evidence="1" type="ORF">UFOPK3547_01214</name>
</gene>
<reference evidence="1" key="1">
    <citation type="submission" date="2020-05" db="EMBL/GenBank/DDBJ databases">
        <authorList>
            <person name="Chiriac C."/>
            <person name="Salcher M."/>
            <person name="Ghai R."/>
            <person name="Kavagutti S V."/>
        </authorList>
    </citation>
    <scope>NUCLEOTIDE SEQUENCE</scope>
</reference>
<evidence type="ECO:0000313" key="1">
    <source>
        <dbReference type="EMBL" id="CAB4345999.1"/>
    </source>
</evidence>